<dbReference type="PROSITE" id="PS50122">
    <property type="entry name" value="CHEB"/>
    <property type="match status" value="1"/>
</dbReference>
<feature type="domain" description="Response regulatory" evidence="7">
    <location>
        <begin position="19"/>
        <end position="137"/>
    </location>
</feature>
<dbReference type="SUPFAM" id="SSF52738">
    <property type="entry name" value="Methylesterase CheB, C-terminal domain"/>
    <property type="match status" value="1"/>
</dbReference>
<dbReference type="GO" id="GO:0008984">
    <property type="term" value="F:protein-glutamate methylesterase activity"/>
    <property type="evidence" value="ECO:0007669"/>
    <property type="project" value="UniProtKB-EC"/>
</dbReference>
<feature type="active site" evidence="5">
    <location>
        <position position="205"/>
    </location>
</feature>
<reference evidence="9 10" key="1">
    <citation type="submission" date="2020-08" db="EMBL/GenBank/DDBJ databases">
        <title>Exploring microbial biodiversity for novel pathways involved in the catabolism of aromatic compounds derived from lignin.</title>
        <authorList>
            <person name="Elkins J."/>
        </authorList>
    </citation>
    <scope>NUCLEOTIDE SEQUENCE [LARGE SCALE GENOMIC DNA]</scope>
    <source>
        <strain evidence="9 10">B1D3A</strain>
    </source>
</reference>
<dbReference type="Gene3D" id="3.40.50.180">
    <property type="entry name" value="Methylesterase CheB, C-terminal domain"/>
    <property type="match status" value="1"/>
</dbReference>
<dbReference type="PIRSF" id="PIRSF000876">
    <property type="entry name" value="RR_chemtxs_CheB"/>
    <property type="match status" value="1"/>
</dbReference>
<evidence type="ECO:0000313" key="10">
    <source>
        <dbReference type="Proteomes" id="UP001138540"/>
    </source>
</evidence>
<keyword evidence="1 5" id="KW-0145">Chemotaxis</keyword>
<name>A0ABR6ND01_9SPHN</name>
<protein>
    <recommendedName>
        <fullName evidence="3">protein-glutamate methylesterase</fullName>
        <ecNumber evidence="3">3.1.1.61</ecNumber>
    </recommendedName>
</protein>
<dbReference type="PROSITE" id="PS50110">
    <property type="entry name" value="RESPONSE_REGULATORY"/>
    <property type="match status" value="1"/>
</dbReference>
<dbReference type="RefSeq" id="WP_184149467.1">
    <property type="nucleotide sequence ID" value="NZ_JACHKA010000001.1"/>
</dbReference>
<evidence type="ECO:0000256" key="6">
    <source>
        <dbReference type="PROSITE-ProRule" id="PRU00169"/>
    </source>
</evidence>
<dbReference type="Pfam" id="PF01339">
    <property type="entry name" value="CheB_methylest"/>
    <property type="match status" value="1"/>
</dbReference>
<keyword evidence="6" id="KW-0597">Phosphoprotein</keyword>
<evidence type="ECO:0000259" key="8">
    <source>
        <dbReference type="PROSITE" id="PS50122"/>
    </source>
</evidence>
<evidence type="ECO:0000256" key="4">
    <source>
        <dbReference type="ARBA" id="ARBA00048267"/>
    </source>
</evidence>
<dbReference type="InterPro" id="IPR008248">
    <property type="entry name" value="CheB-like"/>
</dbReference>
<dbReference type="Proteomes" id="UP001138540">
    <property type="component" value="Unassembled WGS sequence"/>
</dbReference>
<feature type="domain" description="CheB-type methylesterase" evidence="8">
    <location>
        <begin position="166"/>
        <end position="360"/>
    </location>
</feature>
<evidence type="ECO:0000256" key="1">
    <source>
        <dbReference type="ARBA" id="ARBA00022500"/>
    </source>
</evidence>
<evidence type="ECO:0000256" key="2">
    <source>
        <dbReference type="ARBA" id="ARBA00022801"/>
    </source>
</evidence>
<dbReference type="Gene3D" id="3.40.50.2300">
    <property type="match status" value="1"/>
</dbReference>
<accession>A0ABR6ND01</accession>
<dbReference type="EMBL" id="JACHKA010000001">
    <property type="protein sequence ID" value="MBB5984398.1"/>
    <property type="molecule type" value="Genomic_DNA"/>
</dbReference>
<evidence type="ECO:0000256" key="3">
    <source>
        <dbReference type="ARBA" id="ARBA00039140"/>
    </source>
</evidence>
<dbReference type="SMART" id="SM00448">
    <property type="entry name" value="REC"/>
    <property type="match status" value="1"/>
</dbReference>
<gene>
    <name evidence="9" type="ORF">HNP60_000372</name>
</gene>
<dbReference type="CDD" id="cd17541">
    <property type="entry name" value="REC_CheB-like"/>
    <property type="match status" value="1"/>
</dbReference>
<dbReference type="CDD" id="cd16432">
    <property type="entry name" value="CheB_Rec"/>
    <property type="match status" value="1"/>
</dbReference>
<sequence length="361" mass="38118">MTPISFDLAEPHGPRRPVDVLIVDDSVVVRRIMAKVLAADDRFSVTGAVSSGAQAIDFVRNQPVDLVLLDMQMPGMDGLEVLPRLLASERKVQVVLLSGTCREGSEIALQALAMGASDVVAKPSAGHFSDNFVEHLLDRLGHLVPAPERNRTPERIDEESARLRPLGSMVRAVGVGGSTGGISAIMTLLSGLNPGNAFPIFITQHLPANFQPLFAEQLHRATQMPVVIAEEGLPVRAGVIHVAPGNAHLSLVREARGRVTIRLSRERCLHGSFPAVDPMFQAMARVYGPGACGVILSGMGRDGLAGAHAIIEAGGWMIAQDHASSAVWGMPGSVARAGLASAILPPGSIGELILDQWRAAA</sequence>
<comment type="catalytic activity">
    <reaction evidence="4">
        <text>[protein]-L-glutamate 5-O-methyl ester + H2O = L-glutamyl-[protein] + methanol + H(+)</text>
        <dbReference type="Rhea" id="RHEA:23236"/>
        <dbReference type="Rhea" id="RHEA-COMP:10208"/>
        <dbReference type="Rhea" id="RHEA-COMP:10311"/>
        <dbReference type="ChEBI" id="CHEBI:15377"/>
        <dbReference type="ChEBI" id="CHEBI:15378"/>
        <dbReference type="ChEBI" id="CHEBI:17790"/>
        <dbReference type="ChEBI" id="CHEBI:29973"/>
        <dbReference type="ChEBI" id="CHEBI:82795"/>
        <dbReference type="EC" id="3.1.1.61"/>
    </reaction>
</comment>
<dbReference type="InterPro" id="IPR000673">
    <property type="entry name" value="Sig_transdc_resp-reg_Me-estase"/>
</dbReference>
<dbReference type="Pfam" id="PF00072">
    <property type="entry name" value="Response_reg"/>
    <property type="match status" value="1"/>
</dbReference>
<keyword evidence="10" id="KW-1185">Reference proteome</keyword>
<proteinExistence type="predicted"/>
<evidence type="ECO:0000256" key="5">
    <source>
        <dbReference type="PROSITE-ProRule" id="PRU00050"/>
    </source>
</evidence>
<keyword evidence="2 5" id="KW-0378">Hydrolase</keyword>
<dbReference type="InterPro" id="IPR011006">
    <property type="entry name" value="CheY-like_superfamily"/>
</dbReference>
<dbReference type="InterPro" id="IPR001789">
    <property type="entry name" value="Sig_transdc_resp-reg_receiver"/>
</dbReference>
<evidence type="ECO:0000259" key="7">
    <source>
        <dbReference type="PROSITE" id="PS50110"/>
    </source>
</evidence>
<organism evidence="9 10">
    <name type="scientific">Sphingobium lignivorans</name>
    <dbReference type="NCBI Taxonomy" id="2735886"/>
    <lineage>
        <taxon>Bacteria</taxon>
        <taxon>Pseudomonadati</taxon>
        <taxon>Pseudomonadota</taxon>
        <taxon>Alphaproteobacteria</taxon>
        <taxon>Sphingomonadales</taxon>
        <taxon>Sphingomonadaceae</taxon>
        <taxon>Sphingobium</taxon>
    </lineage>
</organism>
<comment type="caution">
    <text evidence="9">The sequence shown here is derived from an EMBL/GenBank/DDBJ whole genome shotgun (WGS) entry which is preliminary data.</text>
</comment>
<dbReference type="InterPro" id="IPR035909">
    <property type="entry name" value="CheB_C"/>
</dbReference>
<feature type="modified residue" description="4-aspartylphosphate" evidence="6">
    <location>
        <position position="70"/>
    </location>
</feature>
<dbReference type="PANTHER" id="PTHR42872:SF3">
    <property type="entry name" value="PROTEIN-GLUTAMATE METHYLESTERASE_PROTEIN-GLUTAMINE GLUTAMINASE 1"/>
    <property type="match status" value="1"/>
</dbReference>
<dbReference type="PANTHER" id="PTHR42872">
    <property type="entry name" value="PROTEIN-GLUTAMATE METHYLESTERASE/PROTEIN-GLUTAMINE GLUTAMINASE"/>
    <property type="match status" value="1"/>
</dbReference>
<feature type="active site" evidence="5">
    <location>
        <position position="178"/>
    </location>
</feature>
<feature type="active site" evidence="5">
    <location>
        <position position="302"/>
    </location>
</feature>
<dbReference type="SUPFAM" id="SSF52172">
    <property type="entry name" value="CheY-like"/>
    <property type="match status" value="1"/>
</dbReference>
<evidence type="ECO:0000313" key="9">
    <source>
        <dbReference type="EMBL" id="MBB5984398.1"/>
    </source>
</evidence>
<dbReference type="EC" id="3.1.1.61" evidence="3"/>